<name>A0A291QWE0_9BACT</name>
<keyword evidence="2" id="KW-1185">Reference proteome</keyword>
<dbReference type="NCBIfam" id="TIGR03696">
    <property type="entry name" value="Rhs_assc_core"/>
    <property type="match status" value="1"/>
</dbReference>
<organism evidence="1 2">
    <name type="scientific">Chitinophaga caeni</name>
    <dbReference type="NCBI Taxonomy" id="2029983"/>
    <lineage>
        <taxon>Bacteria</taxon>
        <taxon>Pseudomonadati</taxon>
        <taxon>Bacteroidota</taxon>
        <taxon>Chitinophagia</taxon>
        <taxon>Chitinophagales</taxon>
        <taxon>Chitinophagaceae</taxon>
        <taxon>Chitinophaga</taxon>
    </lineage>
</organism>
<gene>
    <name evidence="1" type="ORF">COR50_14095</name>
</gene>
<sequence length="344" mass="37767">MLSAVDYYPFGMQMPGRVFNGGGYRYGFNGKENDNEVKGVGNQYDYGFRIYDPRIGKFLSVDPLAKSYPWNCPYSYAEGDVIRSIDLDGLEKYIIHQRSFAPWEFFGEIASGGQYKYSGDHRGFSILSDNMIKTKVSTAITVDISAAKATLTVAKQFGNTIRYDGETGEALKTAPIVNPEVIMWNAQRNESEVSVKARIEGQAPLVPFPILDPISSLIDQPIVWTGKTSIDNHISDGYINVSYSLIGKGFPAFESFIEDAKGTKLFIGAYTSPAKSNILQALSGSELSLSRTFNTKISTDLDGNFNGVYTKDRNGNDVVVSPATYNAQISNASPARDLPGKKIP</sequence>
<dbReference type="Gene3D" id="2.180.10.10">
    <property type="entry name" value="RHS repeat-associated core"/>
    <property type="match status" value="1"/>
</dbReference>
<dbReference type="Proteomes" id="UP000220133">
    <property type="component" value="Chromosome"/>
</dbReference>
<dbReference type="KEGG" id="cbae:COR50_14095"/>
<dbReference type="InterPro" id="IPR022385">
    <property type="entry name" value="Rhs_assc_core"/>
</dbReference>
<proteinExistence type="predicted"/>
<evidence type="ECO:0000313" key="2">
    <source>
        <dbReference type="Proteomes" id="UP000220133"/>
    </source>
</evidence>
<dbReference type="PANTHER" id="PTHR32305:SF15">
    <property type="entry name" value="PROTEIN RHSA-RELATED"/>
    <property type="match status" value="1"/>
</dbReference>
<dbReference type="PANTHER" id="PTHR32305">
    <property type="match status" value="1"/>
</dbReference>
<reference evidence="1 2" key="1">
    <citation type="submission" date="2017-10" db="EMBL/GenBank/DDBJ databases">
        <title>Paenichitinophaga pekingensis gen. nov., sp. nov., isolated from activated sludge.</title>
        <authorList>
            <person name="Jin D."/>
            <person name="Kong X."/>
            <person name="Deng Y."/>
            <person name="Bai Z."/>
        </authorList>
    </citation>
    <scope>NUCLEOTIDE SEQUENCE [LARGE SCALE GENOMIC DNA]</scope>
    <source>
        <strain evidence="1 2">13</strain>
    </source>
</reference>
<evidence type="ECO:0000313" key="1">
    <source>
        <dbReference type="EMBL" id="ATL48202.1"/>
    </source>
</evidence>
<protein>
    <recommendedName>
        <fullName evidence="3">RHS repeat-associated core domain-containing protein</fullName>
    </recommendedName>
</protein>
<dbReference type="EMBL" id="CP023777">
    <property type="protein sequence ID" value="ATL48202.1"/>
    <property type="molecule type" value="Genomic_DNA"/>
</dbReference>
<dbReference type="InterPro" id="IPR050708">
    <property type="entry name" value="T6SS_VgrG/RHS"/>
</dbReference>
<dbReference type="AlphaFoldDB" id="A0A291QWE0"/>
<accession>A0A291QWE0</accession>
<evidence type="ECO:0008006" key="3">
    <source>
        <dbReference type="Google" id="ProtNLM"/>
    </source>
</evidence>